<accession>A0ABV1WI81</accession>
<dbReference type="InterPro" id="IPR002734">
    <property type="entry name" value="RibDG_C"/>
</dbReference>
<comment type="caution">
    <text evidence="2">The sequence shown here is derived from an EMBL/GenBank/DDBJ whole genome shotgun (WGS) entry which is preliminary data.</text>
</comment>
<organism evidence="2 3">
    <name type="scientific">Streptomyces carpinensis</name>
    <dbReference type="NCBI Taxonomy" id="66369"/>
    <lineage>
        <taxon>Bacteria</taxon>
        <taxon>Bacillati</taxon>
        <taxon>Actinomycetota</taxon>
        <taxon>Actinomycetes</taxon>
        <taxon>Kitasatosporales</taxon>
        <taxon>Streptomycetaceae</taxon>
        <taxon>Streptomyces</taxon>
    </lineage>
</organism>
<dbReference type="PANTHER" id="PTHR38011:SF11">
    <property type="entry name" value="2,5-DIAMINO-6-RIBOSYLAMINO-4(3H)-PYRIMIDINONE 5'-PHOSPHATE REDUCTASE"/>
    <property type="match status" value="1"/>
</dbReference>
<evidence type="ECO:0000313" key="2">
    <source>
        <dbReference type="EMBL" id="MER6983891.1"/>
    </source>
</evidence>
<protein>
    <submittedName>
        <fullName evidence="2">Dihydrofolate reductase family protein</fullName>
    </submittedName>
</protein>
<keyword evidence="3" id="KW-1185">Reference proteome</keyword>
<name>A0ABV1WI81_9ACTN</name>
<reference evidence="2 3" key="1">
    <citation type="submission" date="2024-06" db="EMBL/GenBank/DDBJ databases">
        <title>The Natural Products Discovery Center: Release of the First 8490 Sequenced Strains for Exploring Actinobacteria Biosynthetic Diversity.</title>
        <authorList>
            <person name="Kalkreuter E."/>
            <person name="Kautsar S.A."/>
            <person name="Yang D."/>
            <person name="Bader C.D."/>
            <person name="Teijaro C.N."/>
            <person name="Fluegel L."/>
            <person name="Davis C.M."/>
            <person name="Simpson J.R."/>
            <person name="Lauterbach L."/>
            <person name="Steele A.D."/>
            <person name="Gui C."/>
            <person name="Meng S."/>
            <person name="Li G."/>
            <person name="Viehrig K."/>
            <person name="Ye F."/>
            <person name="Su P."/>
            <person name="Kiefer A.F."/>
            <person name="Nichols A."/>
            <person name="Cepeda A.J."/>
            <person name="Yan W."/>
            <person name="Fan B."/>
            <person name="Jiang Y."/>
            <person name="Adhikari A."/>
            <person name="Zheng C.-J."/>
            <person name="Schuster L."/>
            <person name="Cowan T.M."/>
            <person name="Smanski M.J."/>
            <person name="Chevrette M.G."/>
            <person name="De Carvalho L.P.S."/>
            <person name="Shen B."/>
        </authorList>
    </citation>
    <scope>NUCLEOTIDE SEQUENCE [LARGE SCALE GENOMIC DNA]</scope>
    <source>
        <strain evidence="2 3">NPDC000634</strain>
    </source>
</reference>
<sequence>MRKLTYYVAATLDGYIAGPDGSYDFLPFEGEIREAILAEYPETMPAHVRGPFGLTDTPHRHFDTVIMGRGAYEPALKAGITSPYSHLRQYVVSRTLTSADPEVEIVAEDPAALVRDLKKQDGLDIWLAGGGKLAAALRDEIDELVIKRNPVVIGTGIPLFDGPFAPTGFLPIAHRGFDSGVSMITYTRK</sequence>
<dbReference type="RefSeq" id="WP_086728146.1">
    <property type="nucleotide sequence ID" value="NZ_MUBM01000219.1"/>
</dbReference>
<dbReference type="Pfam" id="PF01872">
    <property type="entry name" value="RibD_C"/>
    <property type="match status" value="1"/>
</dbReference>
<evidence type="ECO:0000313" key="3">
    <source>
        <dbReference type="Proteomes" id="UP001458415"/>
    </source>
</evidence>
<feature type="domain" description="Bacterial bifunctional deaminase-reductase C-terminal" evidence="1">
    <location>
        <begin position="2"/>
        <end position="163"/>
    </location>
</feature>
<dbReference type="Proteomes" id="UP001458415">
    <property type="component" value="Unassembled WGS sequence"/>
</dbReference>
<dbReference type="EMBL" id="JBEPCU010001559">
    <property type="protein sequence ID" value="MER6983891.1"/>
    <property type="molecule type" value="Genomic_DNA"/>
</dbReference>
<dbReference type="PANTHER" id="PTHR38011">
    <property type="entry name" value="DIHYDROFOLATE REDUCTASE FAMILY PROTEIN (AFU_ORTHOLOGUE AFUA_8G06820)"/>
    <property type="match status" value="1"/>
</dbReference>
<dbReference type="InterPro" id="IPR050765">
    <property type="entry name" value="Riboflavin_Biosynth_HTPR"/>
</dbReference>
<dbReference type="Gene3D" id="3.40.430.10">
    <property type="entry name" value="Dihydrofolate Reductase, subunit A"/>
    <property type="match status" value="1"/>
</dbReference>
<evidence type="ECO:0000259" key="1">
    <source>
        <dbReference type="Pfam" id="PF01872"/>
    </source>
</evidence>
<gene>
    <name evidence="2" type="ORF">ABT317_44815</name>
</gene>
<dbReference type="InterPro" id="IPR024072">
    <property type="entry name" value="DHFR-like_dom_sf"/>
</dbReference>
<proteinExistence type="predicted"/>
<dbReference type="SUPFAM" id="SSF53597">
    <property type="entry name" value="Dihydrofolate reductase-like"/>
    <property type="match status" value="1"/>
</dbReference>